<feature type="compositionally biased region" description="Basic and acidic residues" evidence="6">
    <location>
        <begin position="225"/>
        <end position="235"/>
    </location>
</feature>
<keyword evidence="8" id="KW-1185">Reference proteome</keyword>
<evidence type="ECO:0000313" key="8">
    <source>
        <dbReference type="Proteomes" id="UP000095283"/>
    </source>
</evidence>
<accession>A0A1I7XNF8</accession>
<dbReference type="InterPro" id="IPR006840">
    <property type="entry name" value="ChaC"/>
</dbReference>
<dbReference type="AlphaFoldDB" id="A0A1I7XNF8"/>
<feature type="region of interest" description="Disordered" evidence="6">
    <location>
        <begin position="177"/>
        <end position="262"/>
    </location>
</feature>
<dbReference type="Pfam" id="PF04752">
    <property type="entry name" value="ChaC"/>
    <property type="match status" value="1"/>
</dbReference>
<dbReference type="GO" id="GO:0006751">
    <property type="term" value="P:glutathione catabolic process"/>
    <property type="evidence" value="ECO:0007669"/>
    <property type="project" value="InterPro"/>
</dbReference>
<dbReference type="Gene3D" id="3.40.50.1950">
    <property type="entry name" value="Flavin prenyltransferase-like"/>
    <property type="match status" value="1"/>
</dbReference>
<dbReference type="GO" id="GO:0015937">
    <property type="term" value="P:coenzyme A biosynthetic process"/>
    <property type="evidence" value="ECO:0007669"/>
    <property type="project" value="UniProtKB-KW"/>
</dbReference>
<dbReference type="GO" id="GO:0004633">
    <property type="term" value="F:phosphopantothenoylcysteine decarboxylase activity"/>
    <property type="evidence" value="ECO:0007669"/>
    <property type="project" value="TreeGrafter"/>
</dbReference>
<dbReference type="Gene3D" id="3.10.20.90">
    <property type="entry name" value="Phosphatidylinositol 3-kinase Catalytic Subunit, Chain A, domain 1"/>
    <property type="match status" value="1"/>
</dbReference>
<dbReference type="WBParaSite" id="Hba_19321">
    <property type="protein sequence ID" value="Hba_19321"/>
    <property type="gene ID" value="Hba_19321"/>
</dbReference>
<dbReference type="Gene3D" id="2.30.29.30">
    <property type="entry name" value="Pleckstrin-homology domain (PH domain)/Phosphotyrosine-binding domain (PTB)"/>
    <property type="match status" value="1"/>
</dbReference>
<keyword evidence="3" id="KW-0456">Lyase</keyword>
<dbReference type="GO" id="GO:0061928">
    <property type="term" value="F:glutathione specific gamma-glutamylcyclotransferase activity"/>
    <property type="evidence" value="ECO:0007669"/>
    <property type="project" value="UniProtKB-EC"/>
</dbReference>
<dbReference type="SUPFAM" id="SSF52507">
    <property type="entry name" value="Homo-oligomeric flavin-containing Cys decarboxylases, HFCD"/>
    <property type="match status" value="1"/>
</dbReference>
<dbReference type="Gene3D" id="1.20.80.10">
    <property type="match status" value="1"/>
</dbReference>
<evidence type="ECO:0000256" key="2">
    <source>
        <dbReference type="ARBA" id="ARBA00022993"/>
    </source>
</evidence>
<comment type="similarity">
    <text evidence="1">Belongs to the gamma-glutamylcyclotransferase family. ChaC subfamily.</text>
</comment>
<dbReference type="PANTHER" id="PTHR14359">
    <property type="entry name" value="HOMO-OLIGOMERIC FLAVIN CONTAINING CYS DECARBOXYLASE FAMILY"/>
    <property type="match status" value="1"/>
</dbReference>
<protein>
    <submittedName>
        <fullName evidence="9">Glutathione-specific gamma-glutamylcyclotransferase</fullName>
    </submittedName>
</protein>
<dbReference type="Pfam" id="PF00373">
    <property type="entry name" value="FERM_M"/>
    <property type="match status" value="1"/>
</dbReference>
<reference evidence="9" key="1">
    <citation type="submission" date="2016-11" db="UniProtKB">
        <authorList>
            <consortium name="WormBaseParasite"/>
        </authorList>
    </citation>
    <scope>IDENTIFICATION</scope>
</reference>
<evidence type="ECO:0000256" key="3">
    <source>
        <dbReference type="ARBA" id="ARBA00023239"/>
    </source>
</evidence>
<dbReference type="PANTHER" id="PTHR14359:SF6">
    <property type="entry name" value="PHOSPHOPANTOTHENOYLCYSTEINE DECARBOXYLASE"/>
    <property type="match status" value="1"/>
</dbReference>
<comment type="similarity">
    <text evidence="4">Belongs to the HFCD (homooligomeric flavin containing Cys decarboxylase) superfamily.</text>
</comment>
<dbReference type="Proteomes" id="UP000095283">
    <property type="component" value="Unplaced"/>
</dbReference>
<dbReference type="InterPro" id="IPR019748">
    <property type="entry name" value="FERM_central"/>
</dbReference>
<dbReference type="InterPro" id="IPR013024">
    <property type="entry name" value="GGCT-like"/>
</dbReference>
<feature type="compositionally biased region" description="Basic and acidic residues" evidence="6">
    <location>
        <begin position="182"/>
        <end position="194"/>
    </location>
</feature>
<organism evidence="8 9">
    <name type="scientific">Heterorhabditis bacteriophora</name>
    <name type="common">Entomopathogenic nematode worm</name>
    <dbReference type="NCBI Taxonomy" id="37862"/>
    <lineage>
        <taxon>Eukaryota</taxon>
        <taxon>Metazoa</taxon>
        <taxon>Ecdysozoa</taxon>
        <taxon>Nematoda</taxon>
        <taxon>Chromadorea</taxon>
        <taxon>Rhabditida</taxon>
        <taxon>Rhabditina</taxon>
        <taxon>Rhabditomorpha</taxon>
        <taxon>Strongyloidea</taxon>
        <taxon>Heterorhabditidae</taxon>
        <taxon>Heterorhabditis</taxon>
    </lineage>
</organism>
<evidence type="ECO:0000313" key="9">
    <source>
        <dbReference type="WBParaSite" id="Hba_19321"/>
    </source>
</evidence>
<evidence type="ECO:0000256" key="1">
    <source>
        <dbReference type="ARBA" id="ARBA00009662"/>
    </source>
</evidence>
<dbReference type="GO" id="GO:0071513">
    <property type="term" value="C:phosphopantothenoylcysteine decarboxylase complex"/>
    <property type="evidence" value="ECO:0007669"/>
    <property type="project" value="TreeGrafter"/>
</dbReference>
<dbReference type="InterPro" id="IPR035963">
    <property type="entry name" value="FERM_2"/>
</dbReference>
<dbReference type="InterPro" id="IPR036551">
    <property type="entry name" value="Flavin_trans-like"/>
</dbReference>
<evidence type="ECO:0000256" key="5">
    <source>
        <dbReference type="ARBA" id="ARBA00048073"/>
    </source>
</evidence>
<feature type="domain" description="FERM" evidence="7">
    <location>
        <begin position="700"/>
        <end position="1068"/>
    </location>
</feature>
<feature type="compositionally biased region" description="Acidic residues" evidence="6">
    <location>
        <begin position="236"/>
        <end position="248"/>
    </location>
</feature>
<feature type="compositionally biased region" description="Polar residues" evidence="6">
    <location>
        <begin position="210"/>
        <end position="220"/>
    </location>
</feature>
<dbReference type="InterPro" id="IPR014352">
    <property type="entry name" value="FERM/acyl-CoA-bd_prot_sf"/>
</dbReference>
<dbReference type="InterPro" id="IPR000299">
    <property type="entry name" value="FERM_domain"/>
</dbReference>
<proteinExistence type="inferred from homology"/>
<dbReference type="GO" id="GO:0010181">
    <property type="term" value="F:FMN binding"/>
    <property type="evidence" value="ECO:0007669"/>
    <property type="project" value="TreeGrafter"/>
</dbReference>
<dbReference type="SUPFAM" id="SSF47031">
    <property type="entry name" value="Second domain of FERM"/>
    <property type="match status" value="1"/>
</dbReference>
<evidence type="ECO:0000259" key="7">
    <source>
        <dbReference type="PROSITE" id="PS50057"/>
    </source>
</evidence>
<keyword evidence="2" id="KW-0173">Coenzyme A biosynthesis</keyword>
<name>A0A1I7XNF8_HETBA</name>
<dbReference type="Pfam" id="PF02441">
    <property type="entry name" value="Flavoprotein"/>
    <property type="match status" value="1"/>
</dbReference>
<sequence>MTLKCKLCELFTPFSDSLMRVERDIGHTIEFQQGHRQRLMKYLQSRVSLKKDITAYESVTLIMVIFQSNNFEKLQLFCKDEMRKKNEYKHLNNITHDPFRTPMPGVNHRSFVTSTPYHQIRQGSDDNSIATMQTSTISNQTDSASFAAAGILLAPMDNNSDVSNLVRMTSTMCAYASSVEQNDSRSRSDSKILNDDQGIEILTTKDKSSDPGSFRQSQMKTPAPKKTEATQKESIEEVDGLEIAENSDQEEKGRRPPFTNSHRLIRQGGKYHLLIGVTGSVAVIKLQELIDQLYKFCPQDRLWIKVVATGSAVRLLETQDHDIEETIYEDRDEWSMWRDRGDPVLHIELRKWADSMLLAPLDANTLAKIANGLCDNLVTSVVRAWDPRKPLYFAPAMNTMMWENPLTFQHRKTLKDLLRFKEIPPMEKELMCGDTGVGAMASVTMISTILATDVKNRFAIYTESVTGVVKGYSRRFWQLSPDHRGTPDNSQCWGIAFKVAEKNIAPTRAYLDHREKAGYSVYMNIGNSEHHSGPSEIENIAQTILISHGPSGPNLEYALRIADVLHKQARHLFYYSQSLYTMNTSNDIAVQKEGEPLLEGHQNSTFIPRAIGVAPFGHRRNQSTDVKLDESKKDNFTICSENPEKNNPSIAKGDVNNVPSIMEKSTFARKKLTESRNINLPNITLPEQSDVISIRVYISHVVKEDIEENEERVAGVQFDIEGGRTASAEFLVQLMSAEYKIEQNIAAEAFALWMVSPLLEVQLKPHHCPFEVRRGWPTLLARFANDASEEEVAVDEPVLFFRRNVQLSEVRENEIVTFCGNSLELLFLDARSALFLDRLPMSPIHAAELAGIGFALDYGVYDVKQHTCDFIRKNIETQLPEHLAYMIRGPMVFGRALSGTKELENMLIESWKASSNGLNTNGLDELRRQYLVKIRESSPCYGSAFFRGIIERPSVSPLNLKRFFQAVTSGVPDVEVRIGINLDCITVFDIERRELLLVQKIVDCSWRKIGCTQEQIEDGAEPVLLLQFPDEEPTMRRARRLSKTSDRSPLRTNLLQVFGCQAVLMDALLTSMRIIIDVQDQPDATQMLGKSRMFCAVRRVNFGSVLYIHCNKENGRIFYCFNYCAGYIANDVENMVHIVLVIIKLDFNHITMRSDFVLEKSALLLTLNHQANRNRNMPVRVDFDSGVPAPQIVSGSWVVPCDVVGLESKKAKHIKIRFHPSLTDLCRSDRSLADAAHRDAIEDNDEY</sequence>
<dbReference type="PROSITE" id="PS50057">
    <property type="entry name" value="FERM_3"/>
    <property type="match status" value="1"/>
</dbReference>
<dbReference type="CDD" id="cd06661">
    <property type="entry name" value="GGCT_like"/>
    <property type="match status" value="1"/>
</dbReference>
<evidence type="ECO:0000256" key="4">
    <source>
        <dbReference type="ARBA" id="ARBA00038350"/>
    </source>
</evidence>
<comment type="catalytic activity">
    <reaction evidence="5">
        <text>glutathione = L-cysteinylglycine + 5-oxo-L-proline</text>
        <dbReference type="Rhea" id="RHEA:47724"/>
        <dbReference type="ChEBI" id="CHEBI:57925"/>
        <dbReference type="ChEBI" id="CHEBI:58402"/>
        <dbReference type="ChEBI" id="CHEBI:61694"/>
        <dbReference type="EC" id="4.3.2.7"/>
    </reaction>
</comment>
<dbReference type="CDD" id="cd14473">
    <property type="entry name" value="FERM_B-lobe"/>
    <property type="match status" value="1"/>
</dbReference>
<dbReference type="InterPro" id="IPR011993">
    <property type="entry name" value="PH-like_dom_sf"/>
</dbReference>
<evidence type="ECO:0000256" key="6">
    <source>
        <dbReference type="SAM" id="MobiDB-lite"/>
    </source>
</evidence>
<dbReference type="InterPro" id="IPR003382">
    <property type="entry name" value="Flavoprotein"/>
</dbReference>